<organism evidence="3 4">
    <name type="scientific">Gaetbulibacter aquiaggeris</name>
    <dbReference type="NCBI Taxonomy" id="1735373"/>
    <lineage>
        <taxon>Bacteria</taxon>
        <taxon>Pseudomonadati</taxon>
        <taxon>Bacteroidota</taxon>
        <taxon>Flavobacteriia</taxon>
        <taxon>Flavobacteriales</taxon>
        <taxon>Flavobacteriaceae</taxon>
        <taxon>Gaetbulibacter</taxon>
    </lineage>
</organism>
<feature type="domain" description="Inner membrane protein YgaP-like transmembrane" evidence="2">
    <location>
        <begin position="1"/>
        <end position="67"/>
    </location>
</feature>
<keyword evidence="1" id="KW-1133">Transmembrane helix</keyword>
<keyword evidence="1" id="KW-0472">Membrane</keyword>
<keyword evidence="4" id="KW-1185">Reference proteome</keyword>
<comment type="caution">
    <text evidence="3">The sequence shown here is derived from an EMBL/GenBank/DDBJ whole genome shotgun (WGS) entry which is preliminary data.</text>
</comment>
<reference evidence="3 4" key="1">
    <citation type="submission" date="2024-02" db="EMBL/GenBank/DDBJ databases">
        <title>A Gaetbulibacter species isolated from tidal flats and genomic insights of their niches.</title>
        <authorList>
            <person name="Ye Y."/>
        </authorList>
    </citation>
    <scope>NUCLEOTIDE SEQUENCE [LARGE SCALE GENOMIC DNA]</scope>
    <source>
        <strain evidence="3 4">KEM-8</strain>
    </source>
</reference>
<proteinExistence type="predicted"/>
<dbReference type="Proteomes" id="UP001610104">
    <property type="component" value="Unassembled WGS sequence"/>
</dbReference>
<dbReference type="InterPro" id="IPR021309">
    <property type="entry name" value="YgaP-like_TM"/>
</dbReference>
<dbReference type="RefSeq" id="WP_395438998.1">
    <property type="nucleotide sequence ID" value="NZ_JBAWKC010000005.1"/>
</dbReference>
<evidence type="ECO:0000256" key="1">
    <source>
        <dbReference type="SAM" id="Phobius"/>
    </source>
</evidence>
<name>A0ABW7MVF1_9FLAO</name>
<dbReference type="Pfam" id="PF11127">
    <property type="entry name" value="YgaP-like_TM"/>
    <property type="match status" value="1"/>
</dbReference>
<feature type="transmembrane region" description="Helical" evidence="1">
    <location>
        <begin position="34"/>
        <end position="57"/>
    </location>
</feature>
<accession>A0ABW7MVF1</accession>
<dbReference type="EMBL" id="JBAWKC010000005">
    <property type="protein sequence ID" value="MFH6769768.1"/>
    <property type="molecule type" value="Genomic_DNA"/>
</dbReference>
<protein>
    <submittedName>
        <fullName evidence="3">DUF2892 domain-containing protein</fullName>
    </submittedName>
</protein>
<evidence type="ECO:0000259" key="2">
    <source>
        <dbReference type="Pfam" id="PF11127"/>
    </source>
</evidence>
<feature type="transmembrane region" description="Helical" evidence="1">
    <location>
        <begin position="12"/>
        <end position="28"/>
    </location>
</feature>
<keyword evidence="1" id="KW-0812">Transmembrane</keyword>
<gene>
    <name evidence="3" type="ORF">V8G56_13530</name>
</gene>
<evidence type="ECO:0000313" key="4">
    <source>
        <dbReference type="Proteomes" id="UP001610104"/>
    </source>
</evidence>
<evidence type="ECO:0000313" key="3">
    <source>
        <dbReference type="EMBL" id="MFH6769768.1"/>
    </source>
</evidence>
<sequence>MKKNMGSTDKGIRIVMALVIAALYYFKVVEGTLAYVLMAFALVFLLTSFISFCPLYLPFGLNTCKKK</sequence>